<comment type="similarity">
    <text evidence="2">Belongs to the polysaccharide deacetylase family.</text>
</comment>
<dbReference type="PROSITE" id="PS51677">
    <property type="entry name" value="NODB"/>
    <property type="match status" value="1"/>
</dbReference>
<keyword evidence="4" id="KW-0732">Signal</keyword>
<protein>
    <recommendedName>
        <fullName evidence="3">Chitooligosaccharide deacetylase</fullName>
    </recommendedName>
    <alternativeName>
        <fullName evidence="5">Nodulation protein B</fullName>
    </alternativeName>
</protein>
<dbReference type="InterPro" id="IPR002509">
    <property type="entry name" value="NODB_dom"/>
</dbReference>
<comment type="function">
    <text evidence="1">Is involved in generating a small heat-stable compound (Nod), an acylated oligomer of N-acetylglucosamine, that stimulates mitosis in various plant protoplasts.</text>
</comment>
<dbReference type="PANTHER" id="PTHR34216">
    <property type="match status" value="1"/>
</dbReference>
<name>A0A841LUE4_9HYPH</name>
<evidence type="ECO:0000256" key="4">
    <source>
        <dbReference type="ARBA" id="ARBA00022729"/>
    </source>
</evidence>
<dbReference type="Gene3D" id="3.20.20.370">
    <property type="entry name" value="Glycoside hydrolase/deacetylase"/>
    <property type="match status" value="1"/>
</dbReference>
<keyword evidence="8" id="KW-1185">Reference proteome</keyword>
<dbReference type="GO" id="GO:0016810">
    <property type="term" value="F:hydrolase activity, acting on carbon-nitrogen (but not peptide) bonds"/>
    <property type="evidence" value="ECO:0007669"/>
    <property type="project" value="InterPro"/>
</dbReference>
<dbReference type="AlphaFoldDB" id="A0A841LUE4"/>
<dbReference type="RefSeq" id="WP_184220968.1">
    <property type="nucleotide sequence ID" value="NZ_JACIIU010000003.1"/>
</dbReference>
<accession>A0A841LUE4</accession>
<evidence type="ECO:0000259" key="6">
    <source>
        <dbReference type="PROSITE" id="PS51677"/>
    </source>
</evidence>
<organism evidence="7 8">
    <name type="scientific">Paenochrobactrum gallinarii</name>
    <dbReference type="NCBI Taxonomy" id="643673"/>
    <lineage>
        <taxon>Bacteria</taxon>
        <taxon>Pseudomonadati</taxon>
        <taxon>Pseudomonadota</taxon>
        <taxon>Alphaproteobacteria</taxon>
        <taxon>Hyphomicrobiales</taxon>
        <taxon>Brucellaceae</taxon>
        <taxon>Paenochrobactrum</taxon>
    </lineage>
</organism>
<evidence type="ECO:0000256" key="2">
    <source>
        <dbReference type="ARBA" id="ARBA00010973"/>
    </source>
</evidence>
<comment type="caution">
    <text evidence="7">The sequence shown here is derived from an EMBL/GenBank/DDBJ whole genome shotgun (WGS) entry which is preliminary data.</text>
</comment>
<feature type="domain" description="NodB homology" evidence="6">
    <location>
        <begin position="62"/>
        <end position="236"/>
    </location>
</feature>
<dbReference type="CDD" id="cd10918">
    <property type="entry name" value="CE4_NodB_like_5s_6s"/>
    <property type="match status" value="1"/>
</dbReference>
<evidence type="ECO:0000313" key="8">
    <source>
        <dbReference type="Proteomes" id="UP000555393"/>
    </source>
</evidence>
<dbReference type="InterPro" id="IPR011330">
    <property type="entry name" value="Glyco_hydro/deAcase_b/a-brl"/>
</dbReference>
<dbReference type="InterPro" id="IPR051398">
    <property type="entry name" value="Polysacch_Deacetylase"/>
</dbReference>
<evidence type="ECO:0000256" key="5">
    <source>
        <dbReference type="ARBA" id="ARBA00032976"/>
    </source>
</evidence>
<evidence type="ECO:0000313" key="7">
    <source>
        <dbReference type="EMBL" id="MBB6260510.1"/>
    </source>
</evidence>
<reference evidence="7 8" key="1">
    <citation type="submission" date="2020-08" db="EMBL/GenBank/DDBJ databases">
        <title>Genomic Encyclopedia of Type Strains, Phase IV (KMG-IV): sequencing the most valuable type-strain genomes for metagenomic binning, comparative biology and taxonomic classification.</title>
        <authorList>
            <person name="Goeker M."/>
        </authorList>
    </citation>
    <scope>NUCLEOTIDE SEQUENCE [LARGE SCALE GENOMIC DNA]</scope>
    <source>
        <strain evidence="7 8">DSM 22336</strain>
    </source>
</reference>
<evidence type="ECO:0000256" key="1">
    <source>
        <dbReference type="ARBA" id="ARBA00003236"/>
    </source>
</evidence>
<dbReference type="EMBL" id="JACIIU010000003">
    <property type="protein sequence ID" value="MBB6260510.1"/>
    <property type="molecule type" value="Genomic_DNA"/>
</dbReference>
<dbReference type="Pfam" id="PF01522">
    <property type="entry name" value="Polysacc_deac_1"/>
    <property type="match status" value="1"/>
</dbReference>
<dbReference type="GO" id="GO:0005975">
    <property type="term" value="P:carbohydrate metabolic process"/>
    <property type="evidence" value="ECO:0007669"/>
    <property type="project" value="InterPro"/>
</dbReference>
<sequence>MSVPILLYHQIGQLPRRKMSGRSLIVDPKSFYAQMKALKKLGYQGISMREGMPYIRGEKTGKVVIITFDDGFVNVLENAAPALAEFGFTSTNYCVSNQTGGSNEWDQKSGAPFVPCMTKEQIREWADLGHEVGAHTLDHAHLSQCSQDEARRQITDCKSALEDIVGVSVPSFAYPYGDNNATHRKIVQEAGYESATTTVRRRANAQDDPFGIPRIYVRRNDILPLFLFKTLLQRRK</sequence>
<dbReference type="Proteomes" id="UP000555393">
    <property type="component" value="Unassembled WGS sequence"/>
</dbReference>
<dbReference type="SUPFAM" id="SSF88713">
    <property type="entry name" value="Glycoside hydrolase/deacetylase"/>
    <property type="match status" value="1"/>
</dbReference>
<gene>
    <name evidence="7" type="ORF">FHS77_001044</name>
</gene>
<evidence type="ECO:0000256" key="3">
    <source>
        <dbReference type="ARBA" id="ARBA00020071"/>
    </source>
</evidence>
<dbReference type="PANTHER" id="PTHR34216:SF7">
    <property type="entry name" value="POLY-BETA-1,6-N-ACETYL-D-GLUCOSAMINE N-DEACETYLASE"/>
    <property type="match status" value="1"/>
</dbReference>
<proteinExistence type="inferred from homology"/>